<keyword evidence="1 3" id="KW-0808">Transferase</keyword>
<evidence type="ECO:0000313" key="4">
    <source>
        <dbReference type="Proteomes" id="UP000192333"/>
    </source>
</evidence>
<gene>
    <name evidence="3" type="ORF">SAMN00777080_2521</name>
</gene>
<dbReference type="GO" id="GO:0008080">
    <property type="term" value="F:N-acetyltransferase activity"/>
    <property type="evidence" value="ECO:0007669"/>
    <property type="project" value="InterPro"/>
</dbReference>
<dbReference type="CDD" id="cd04301">
    <property type="entry name" value="NAT_SF"/>
    <property type="match status" value="1"/>
</dbReference>
<dbReference type="InterPro" id="IPR000182">
    <property type="entry name" value="GNAT_dom"/>
</dbReference>
<proteinExistence type="predicted"/>
<protein>
    <submittedName>
        <fullName evidence="3">Aminoglycoside 6'-N-acetyltransferase I</fullName>
    </submittedName>
</protein>
<dbReference type="PANTHER" id="PTHR13947:SF37">
    <property type="entry name" value="LD18367P"/>
    <property type="match status" value="1"/>
</dbReference>
<evidence type="ECO:0000256" key="1">
    <source>
        <dbReference type="ARBA" id="ARBA00022679"/>
    </source>
</evidence>
<sequence>MVIKTEILIRPIKKGERPPFELLELADPSSLMINTYLPKSRIFLAELEKEIIGVYVLLPITDQKVEIKNIAVKPKFQGKGLGKLMLGHAEVTARSMDYKTIKIATANSSIAPLHLYLSQGFLLQEIIPDFFIENYEKPIFENGVQCRDLMVLEKKI</sequence>
<dbReference type="Pfam" id="PF00583">
    <property type="entry name" value="Acetyltransf_1"/>
    <property type="match status" value="1"/>
</dbReference>
<reference evidence="4" key="1">
    <citation type="submission" date="2017-04" db="EMBL/GenBank/DDBJ databases">
        <authorList>
            <person name="Varghese N."/>
            <person name="Submissions S."/>
        </authorList>
    </citation>
    <scope>NUCLEOTIDE SEQUENCE [LARGE SCALE GENOMIC DNA]</scope>
    <source>
        <strain evidence="4">DSM 16537</strain>
    </source>
</reference>
<dbReference type="EMBL" id="LT838813">
    <property type="protein sequence ID" value="SMD43908.1"/>
    <property type="molecule type" value="Genomic_DNA"/>
</dbReference>
<dbReference type="RefSeq" id="WP_084120761.1">
    <property type="nucleotide sequence ID" value="NZ_LT838813.1"/>
</dbReference>
<dbReference type="Proteomes" id="UP000192333">
    <property type="component" value="Chromosome I"/>
</dbReference>
<dbReference type="InterPro" id="IPR016181">
    <property type="entry name" value="Acyl_CoA_acyltransferase"/>
</dbReference>
<dbReference type="OrthoDB" id="9775804at2"/>
<dbReference type="STRING" id="758820.SAMN00777080_2521"/>
<dbReference type="PANTHER" id="PTHR13947">
    <property type="entry name" value="GNAT FAMILY N-ACETYLTRANSFERASE"/>
    <property type="match status" value="1"/>
</dbReference>
<dbReference type="Gene3D" id="3.40.630.30">
    <property type="match status" value="1"/>
</dbReference>
<organism evidence="3 4">
    <name type="scientific">Aquiflexum balticum DSM 16537</name>
    <dbReference type="NCBI Taxonomy" id="758820"/>
    <lineage>
        <taxon>Bacteria</taxon>
        <taxon>Pseudomonadati</taxon>
        <taxon>Bacteroidota</taxon>
        <taxon>Cytophagia</taxon>
        <taxon>Cytophagales</taxon>
        <taxon>Cyclobacteriaceae</taxon>
        <taxon>Aquiflexum</taxon>
    </lineage>
</organism>
<accession>A0A1W2H5L8</accession>
<feature type="domain" description="N-acetyltransferase" evidence="2">
    <location>
        <begin position="7"/>
        <end position="142"/>
    </location>
</feature>
<dbReference type="InterPro" id="IPR050769">
    <property type="entry name" value="NAT_camello-type"/>
</dbReference>
<dbReference type="SUPFAM" id="SSF55729">
    <property type="entry name" value="Acyl-CoA N-acyltransferases (Nat)"/>
    <property type="match status" value="1"/>
</dbReference>
<evidence type="ECO:0000259" key="2">
    <source>
        <dbReference type="PROSITE" id="PS51186"/>
    </source>
</evidence>
<dbReference type="PROSITE" id="PS51186">
    <property type="entry name" value="GNAT"/>
    <property type="match status" value="1"/>
</dbReference>
<name>A0A1W2H5L8_9BACT</name>
<keyword evidence="4" id="KW-1185">Reference proteome</keyword>
<evidence type="ECO:0000313" key="3">
    <source>
        <dbReference type="EMBL" id="SMD43908.1"/>
    </source>
</evidence>
<dbReference type="AlphaFoldDB" id="A0A1W2H5L8"/>